<keyword evidence="2 5" id="KW-0489">Methyltransferase</keyword>
<proteinExistence type="inferred from homology"/>
<dbReference type="GO" id="GO:0008425">
    <property type="term" value="F:2-methoxy-6-polyprenyl-1,4-benzoquinol methyltransferase activity"/>
    <property type="evidence" value="ECO:0007669"/>
    <property type="project" value="TreeGrafter"/>
</dbReference>
<comment type="caution">
    <text evidence="5">Lacks conserved residue(s) required for the propagation of feature annotation.</text>
</comment>
<dbReference type="EMBL" id="ACYG01000009">
    <property type="protein sequence ID" value="EEV18523.1"/>
    <property type="molecule type" value="Genomic_DNA"/>
</dbReference>
<keyword evidence="1 5" id="KW-0474">Menaquinone biosynthesis</keyword>
<dbReference type="Gene3D" id="3.40.50.150">
    <property type="entry name" value="Vaccinia Virus protein VP39"/>
    <property type="match status" value="1"/>
</dbReference>
<keyword evidence="4 5" id="KW-0949">S-adenosyl-L-methionine</keyword>
<evidence type="ECO:0000256" key="1">
    <source>
        <dbReference type="ARBA" id="ARBA00022428"/>
    </source>
</evidence>
<dbReference type="InterPro" id="IPR004033">
    <property type="entry name" value="UbiE/COQ5_MeTrFase"/>
</dbReference>
<evidence type="ECO:0000313" key="7">
    <source>
        <dbReference type="Proteomes" id="UP000005709"/>
    </source>
</evidence>
<dbReference type="InterPro" id="IPR023576">
    <property type="entry name" value="UbiE/COQ5_MeTrFase_CS"/>
</dbReference>
<dbReference type="GO" id="GO:0009234">
    <property type="term" value="P:menaquinone biosynthetic process"/>
    <property type="evidence" value="ECO:0007669"/>
    <property type="project" value="UniProtKB-UniRule"/>
</dbReference>
<evidence type="ECO:0000256" key="2">
    <source>
        <dbReference type="ARBA" id="ARBA00022603"/>
    </source>
</evidence>
<dbReference type="EC" id="2.1.1.163" evidence="5"/>
<organism evidence="6 7">
    <name type="scientific">Campylobacter gracilis RM3268</name>
    <dbReference type="NCBI Taxonomy" id="553220"/>
    <lineage>
        <taxon>Bacteria</taxon>
        <taxon>Pseudomonadati</taxon>
        <taxon>Campylobacterota</taxon>
        <taxon>Epsilonproteobacteria</taxon>
        <taxon>Campylobacterales</taxon>
        <taxon>Campylobacteraceae</taxon>
        <taxon>Campylobacter</taxon>
    </lineage>
</organism>
<dbReference type="UniPathway" id="UPA00232"/>
<dbReference type="NCBIfam" id="NF001244">
    <property type="entry name" value="PRK00216.1-5"/>
    <property type="match status" value="1"/>
</dbReference>
<sequence>MQKQEKIIKMFDEIAPTYDLANRAISFGVDVSWRKKAVELTLEKLKGKLVSIADVACGTGDMISSWRDGAAQHGVQIERIVGIDPSEGMLEVARQKFPSCEFIKATAGATTLDDASVDILSISYGIRNVVELDAALAEFNRVIKPGGSLVVLEFTKAASGGLAFKIRDFYVSKILPKIGAFISKNKEAYEYLPSSIGSFLDAASFSEKLKNADFELRVQKGFSFDVSTLFIAEKIAQKSDDA</sequence>
<dbReference type="RefSeq" id="WP_005869537.1">
    <property type="nucleotide sequence ID" value="NZ_ACYG01000009.1"/>
</dbReference>
<dbReference type="SUPFAM" id="SSF53335">
    <property type="entry name" value="S-adenosyl-L-methionine-dependent methyltransferases"/>
    <property type="match status" value="1"/>
</dbReference>
<comment type="catalytic activity">
    <reaction evidence="5">
        <text>a 2-demethylmenaquinol + S-adenosyl-L-methionine = a menaquinol + S-adenosyl-L-homocysteine + H(+)</text>
        <dbReference type="Rhea" id="RHEA:42640"/>
        <dbReference type="Rhea" id="RHEA-COMP:9539"/>
        <dbReference type="Rhea" id="RHEA-COMP:9563"/>
        <dbReference type="ChEBI" id="CHEBI:15378"/>
        <dbReference type="ChEBI" id="CHEBI:18151"/>
        <dbReference type="ChEBI" id="CHEBI:55437"/>
        <dbReference type="ChEBI" id="CHEBI:57856"/>
        <dbReference type="ChEBI" id="CHEBI:59789"/>
        <dbReference type="EC" id="2.1.1.163"/>
    </reaction>
</comment>
<evidence type="ECO:0000256" key="5">
    <source>
        <dbReference type="HAMAP-Rule" id="MF_01813"/>
    </source>
</evidence>
<dbReference type="AlphaFoldDB" id="C8PEP5"/>
<dbReference type="UniPathway" id="UPA00079">
    <property type="reaction ID" value="UER00169"/>
</dbReference>
<dbReference type="Pfam" id="PF01209">
    <property type="entry name" value="Ubie_methyltran"/>
    <property type="match status" value="1"/>
</dbReference>
<dbReference type="Proteomes" id="UP000005709">
    <property type="component" value="Unassembled WGS sequence"/>
</dbReference>
<feature type="binding site" evidence="5">
    <location>
        <position position="84"/>
    </location>
    <ligand>
        <name>S-adenosyl-L-methionine</name>
        <dbReference type="ChEBI" id="CHEBI:59789"/>
    </ligand>
</feature>
<gene>
    <name evidence="6" type="primary">ubiE</name>
    <name evidence="5" type="synonym">menG</name>
    <name evidence="6" type="ORF">CAMGR0001_2534</name>
</gene>
<dbReference type="InterPro" id="IPR029063">
    <property type="entry name" value="SAM-dependent_MTases_sf"/>
</dbReference>
<keyword evidence="7" id="KW-1185">Reference proteome</keyword>
<dbReference type="OrthoDB" id="9808140at2"/>
<protein>
    <recommendedName>
        <fullName evidence="5">Demethylmenaquinone methyltransferase</fullName>
        <ecNumber evidence="5">2.1.1.163</ecNumber>
    </recommendedName>
</protein>
<feature type="binding site" evidence="5">
    <location>
        <position position="123"/>
    </location>
    <ligand>
        <name>S-adenosyl-L-methionine</name>
        <dbReference type="ChEBI" id="CHEBI:59789"/>
    </ligand>
</feature>
<reference evidence="6 7" key="1">
    <citation type="submission" date="2009-07" db="EMBL/GenBank/DDBJ databases">
        <authorList>
            <person name="Madupu R."/>
            <person name="Sebastian Y."/>
            <person name="Durkin A.S."/>
            <person name="Torralba M."/>
            <person name="Methe B."/>
            <person name="Sutton G.G."/>
            <person name="Strausberg R.L."/>
            <person name="Nelson K.E."/>
        </authorList>
    </citation>
    <scope>NUCLEOTIDE SEQUENCE [LARGE SCALE GENOMIC DNA]</scope>
    <source>
        <strain evidence="6 7">RM3268</strain>
    </source>
</reference>
<evidence type="ECO:0000256" key="3">
    <source>
        <dbReference type="ARBA" id="ARBA00022679"/>
    </source>
</evidence>
<dbReference type="PROSITE" id="PS51608">
    <property type="entry name" value="SAM_MT_UBIE"/>
    <property type="match status" value="1"/>
</dbReference>
<dbReference type="GO" id="GO:0043770">
    <property type="term" value="F:demethylmenaquinone methyltransferase activity"/>
    <property type="evidence" value="ECO:0007669"/>
    <property type="project" value="UniProtKB-UniRule"/>
</dbReference>
<accession>C8PEP5</accession>
<evidence type="ECO:0000256" key="4">
    <source>
        <dbReference type="ARBA" id="ARBA00022691"/>
    </source>
</evidence>
<comment type="similarity">
    <text evidence="5">Belongs to the class I-like SAM-binding methyltransferase superfamily. MenG/UbiE family.</text>
</comment>
<keyword evidence="6" id="KW-0830">Ubiquinone</keyword>
<dbReference type="PANTHER" id="PTHR43591:SF24">
    <property type="entry name" value="2-METHOXY-6-POLYPRENYL-1,4-BENZOQUINOL METHYLASE, MITOCHONDRIAL"/>
    <property type="match status" value="1"/>
</dbReference>
<comment type="function">
    <text evidence="5">Methyltransferase required for the conversion of demethylmenaquinol (DMKH2) to menaquinol (MKH2).</text>
</comment>
<dbReference type="eggNOG" id="COG2226">
    <property type="taxonomic scope" value="Bacteria"/>
</dbReference>
<dbReference type="CDD" id="cd02440">
    <property type="entry name" value="AdoMet_MTases"/>
    <property type="match status" value="1"/>
</dbReference>
<keyword evidence="3 5" id="KW-0808">Transferase</keyword>
<comment type="caution">
    <text evidence="6">The sequence shown here is derived from an EMBL/GenBank/DDBJ whole genome shotgun (WGS) entry which is preliminary data.</text>
</comment>
<dbReference type="PROSITE" id="PS01183">
    <property type="entry name" value="UBIE_1"/>
    <property type="match status" value="1"/>
</dbReference>
<dbReference type="PROSITE" id="PS01184">
    <property type="entry name" value="UBIE_2"/>
    <property type="match status" value="1"/>
</dbReference>
<dbReference type="STRING" id="824.CGRAC_0437"/>
<dbReference type="GO" id="GO:0032259">
    <property type="term" value="P:methylation"/>
    <property type="evidence" value="ECO:0007669"/>
    <property type="project" value="UniProtKB-KW"/>
</dbReference>
<comment type="pathway">
    <text evidence="5">Quinol/quinone metabolism; menaquinone biosynthesis; menaquinol from 1,4-dihydroxy-2-naphthoate: step 2/2.</text>
</comment>
<name>C8PEP5_9BACT</name>
<dbReference type="NCBIfam" id="TIGR01934">
    <property type="entry name" value="MenG_MenH_UbiE"/>
    <property type="match status" value="1"/>
</dbReference>
<dbReference type="HAMAP" id="MF_01813">
    <property type="entry name" value="MenG_UbiE_methyltr"/>
    <property type="match status" value="1"/>
</dbReference>
<evidence type="ECO:0000313" key="6">
    <source>
        <dbReference type="EMBL" id="EEV18523.1"/>
    </source>
</evidence>
<dbReference type="PANTHER" id="PTHR43591">
    <property type="entry name" value="METHYLTRANSFERASE"/>
    <property type="match status" value="1"/>
</dbReference>
<feature type="binding site" evidence="5">
    <location>
        <position position="59"/>
    </location>
    <ligand>
        <name>S-adenosyl-L-methionine</name>
        <dbReference type="ChEBI" id="CHEBI:59789"/>
    </ligand>
</feature>